<feature type="transmembrane region" description="Helical" evidence="1">
    <location>
        <begin position="15"/>
        <end position="36"/>
    </location>
</feature>
<keyword evidence="1" id="KW-0472">Membrane</keyword>
<proteinExistence type="predicted"/>
<dbReference type="KEGG" id="bvc:CEP68_06280"/>
<dbReference type="EMBL" id="CP022048">
    <property type="protein sequence ID" value="ASE39139.1"/>
    <property type="molecule type" value="Genomic_DNA"/>
</dbReference>
<sequence>METAHLRRPSRTQRLVAWGIAALLIVGVIVASLWLGRVDISSAAQRIHDGRARPSDFAALCEDAIKLKSREGGAWIGATPSHEPAHIYRSQPPQEIGCMAIWPDGSTVSFQARVFCADGTDCVNVM</sequence>
<name>A0A1Z3U794_BREVE</name>
<protein>
    <submittedName>
        <fullName evidence="2">Uncharacterized protein</fullName>
    </submittedName>
</protein>
<dbReference type="RefSeq" id="WP_088582458.1">
    <property type="nucleotide sequence ID" value="NZ_CP022048.2"/>
</dbReference>
<keyword evidence="1" id="KW-1133">Transmembrane helix</keyword>
<gene>
    <name evidence="2" type="ORF">CEP68_06280</name>
</gene>
<dbReference type="AlphaFoldDB" id="A0A1Z3U794"/>
<organism evidence="2 3">
    <name type="scientific">Brevundimonas vesicularis</name>
    <name type="common">Pseudomonas vesicularis</name>
    <dbReference type="NCBI Taxonomy" id="41276"/>
    <lineage>
        <taxon>Bacteria</taxon>
        <taxon>Pseudomonadati</taxon>
        <taxon>Pseudomonadota</taxon>
        <taxon>Alphaproteobacteria</taxon>
        <taxon>Caulobacterales</taxon>
        <taxon>Caulobacteraceae</taxon>
        <taxon>Brevundimonas</taxon>
    </lineage>
</organism>
<accession>A0A1Z3U794</accession>
<dbReference type="Proteomes" id="UP000197050">
    <property type="component" value="Chromosome"/>
</dbReference>
<evidence type="ECO:0000313" key="3">
    <source>
        <dbReference type="Proteomes" id="UP000197050"/>
    </source>
</evidence>
<evidence type="ECO:0000256" key="1">
    <source>
        <dbReference type="SAM" id="Phobius"/>
    </source>
</evidence>
<keyword evidence="1" id="KW-0812">Transmembrane</keyword>
<reference evidence="3" key="1">
    <citation type="submission" date="2017-06" db="EMBL/GenBank/DDBJ databases">
        <title>FDA dAtabase for Regulatory Grade micrObial Sequences (FDA-ARGOS): Supporting development and validation of Infectious Disease Dx tests.</title>
        <authorList>
            <person name="Minogue T."/>
            <person name="Wolcott M."/>
            <person name="Wasieloski L."/>
            <person name="Aguilar W."/>
            <person name="Moore D."/>
            <person name="Tallon L."/>
            <person name="Sadzewicz L."/>
            <person name="Sengamalay N."/>
            <person name="Ott S."/>
            <person name="Godinez A."/>
            <person name="Nagaraj S."/>
            <person name="Nadendla S."/>
            <person name="Geyer C."/>
            <person name="Sichtig H."/>
        </authorList>
    </citation>
    <scope>NUCLEOTIDE SEQUENCE [LARGE SCALE GENOMIC DNA]</scope>
    <source>
        <strain evidence="3">FDAARGOS_289</strain>
    </source>
</reference>
<dbReference type="GeneID" id="34013996"/>
<evidence type="ECO:0000313" key="2">
    <source>
        <dbReference type="EMBL" id="ASE39139.1"/>
    </source>
</evidence>